<evidence type="ECO:0000259" key="1">
    <source>
        <dbReference type="Pfam" id="PF00534"/>
    </source>
</evidence>
<keyword evidence="3" id="KW-0808">Transferase</keyword>
<dbReference type="KEGG" id="cber:B5D82_09015"/>
<dbReference type="OrthoDB" id="9775208at2"/>
<dbReference type="GO" id="GO:0016757">
    <property type="term" value="F:glycosyltransferase activity"/>
    <property type="evidence" value="ECO:0007669"/>
    <property type="project" value="InterPro"/>
</dbReference>
<dbReference type="Pfam" id="PF00534">
    <property type="entry name" value="Glycos_transf_1"/>
    <property type="match status" value="1"/>
</dbReference>
<dbReference type="InterPro" id="IPR001296">
    <property type="entry name" value="Glyco_trans_1"/>
</dbReference>
<dbReference type="PANTHER" id="PTHR12526:SF638">
    <property type="entry name" value="SPORE COAT PROTEIN SA"/>
    <property type="match status" value="1"/>
</dbReference>
<dbReference type="Gene3D" id="3.40.50.2000">
    <property type="entry name" value="Glycogen Phosphorylase B"/>
    <property type="match status" value="2"/>
</dbReference>
<dbReference type="GO" id="GO:1901135">
    <property type="term" value="P:carbohydrate derivative metabolic process"/>
    <property type="evidence" value="ECO:0007669"/>
    <property type="project" value="UniProtKB-ARBA"/>
</dbReference>
<gene>
    <name evidence="3" type="ORF">B5D82_09015</name>
</gene>
<dbReference type="SUPFAM" id="SSF53756">
    <property type="entry name" value="UDP-Glycosyltransferase/glycogen phosphorylase"/>
    <property type="match status" value="1"/>
</dbReference>
<protein>
    <submittedName>
        <fullName evidence="3">Glycosyltransferase family 1 protein</fullName>
    </submittedName>
</protein>
<reference evidence="3 4" key="1">
    <citation type="submission" date="2017-08" db="EMBL/GenBank/DDBJ databases">
        <title>Complete genome of Colwellia sp. NB097-1, a psychrophile bacterium ioslated from Bering Sea.</title>
        <authorList>
            <person name="Chen X."/>
        </authorList>
    </citation>
    <scope>NUCLEOTIDE SEQUENCE [LARGE SCALE GENOMIC DNA]</scope>
    <source>
        <strain evidence="3 4">NB097-1</strain>
    </source>
</reference>
<proteinExistence type="predicted"/>
<dbReference type="PANTHER" id="PTHR12526">
    <property type="entry name" value="GLYCOSYLTRANSFERASE"/>
    <property type="match status" value="1"/>
</dbReference>
<dbReference type="AlphaFoldDB" id="A0A222G7J9"/>
<accession>A0A222G7J9</accession>
<dbReference type="InterPro" id="IPR028098">
    <property type="entry name" value="Glyco_trans_4-like_N"/>
</dbReference>
<dbReference type="CDD" id="cd03808">
    <property type="entry name" value="GT4_CapM-like"/>
    <property type="match status" value="1"/>
</dbReference>
<evidence type="ECO:0000313" key="4">
    <source>
        <dbReference type="Proteomes" id="UP000202259"/>
    </source>
</evidence>
<feature type="domain" description="Glycosyl transferase family 1" evidence="1">
    <location>
        <begin position="185"/>
        <end position="348"/>
    </location>
</feature>
<dbReference type="Pfam" id="PF13477">
    <property type="entry name" value="Glyco_trans_4_2"/>
    <property type="match status" value="1"/>
</dbReference>
<organism evidence="3 4">
    <name type="scientific">Cognaticolwellia beringensis</name>
    <dbReference type="NCBI Taxonomy" id="1967665"/>
    <lineage>
        <taxon>Bacteria</taxon>
        <taxon>Pseudomonadati</taxon>
        <taxon>Pseudomonadota</taxon>
        <taxon>Gammaproteobacteria</taxon>
        <taxon>Alteromonadales</taxon>
        <taxon>Colwelliaceae</taxon>
        <taxon>Cognaticolwellia</taxon>
    </lineage>
</organism>
<name>A0A222G7J9_9GAMM</name>
<dbReference type="RefSeq" id="WP_081150953.1">
    <property type="nucleotide sequence ID" value="NZ_CP020465.1"/>
</dbReference>
<sequence length="369" mass="41305">MKIVIIGAYPNSIIGFRGSLISTFVRAGHEVIVMTAAASASVVADVTALGATFSPYPVERNGLNPFADIRTLFAIKKTLHLLQPDHVLAYTIKPIIWGGIASRMIGFKNFHAMITGLGYAFEKGAISRNLINFIVKRLYKYSLAKVKSVIFQNQDNRKLFIELDLVESGKCYRVFGSGVDINEYQQQPLPRQETTFLLIARLLGDKGIREFASAAKMVKQRYPEAKFQLLGPYDSSPDKISIAEVTQWQNEGHIQYLGETDNVKAFIQACHIYTLPSYHEGLPRTVLEAMSMGRPILTTDATGCRDTVINGENGWLVPTRNADALANRMMWFIEHPEQWQSMADKSRHMVEDKFDDKQVNKAIGTIIGI</sequence>
<keyword evidence="4" id="KW-1185">Reference proteome</keyword>
<evidence type="ECO:0000259" key="2">
    <source>
        <dbReference type="Pfam" id="PF13477"/>
    </source>
</evidence>
<feature type="domain" description="Glycosyltransferase subfamily 4-like N-terminal" evidence="2">
    <location>
        <begin position="22"/>
        <end position="153"/>
    </location>
</feature>
<dbReference type="EMBL" id="CP020465">
    <property type="protein sequence ID" value="ASP47886.1"/>
    <property type="molecule type" value="Genomic_DNA"/>
</dbReference>
<dbReference type="Proteomes" id="UP000202259">
    <property type="component" value="Chromosome"/>
</dbReference>
<evidence type="ECO:0000313" key="3">
    <source>
        <dbReference type="EMBL" id="ASP47886.1"/>
    </source>
</evidence>